<evidence type="ECO:0000256" key="1">
    <source>
        <dbReference type="ARBA" id="ARBA00005179"/>
    </source>
</evidence>
<evidence type="ECO:0000313" key="7">
    <source>
        <dbReference type="EMBL" id="KAE8388196.1"/>
    </source>
</evidence>
<gene>
    <name evidence="7" type="ORF">BDV23DRAFT_185562</name>
</gene>
<dbReference type="PANTHER" id="PTHR44942">
    <property type="entry name" value="METHYLTRANSF_11 DOMAIN-CONTAINING PROTEIN"/>
    <property type="match status" value="1"/>
</dbReference>
<name>A0A5N7C280_PETAA</name>
<dbReference type="SUPFAM" id="SSF53335">
    <property type="entry name" value="S-adenosyl-L-methionine-dependent methyltransferases"/>
    <property type="match status" value="1"/>
</dbReference>
<evidence type="ECO:0000256" key="4">
    <source>
        <dbReference type="ARBA" id="ARBA00022691"/>
    </source>
</evidence>
<evidence type="ECO:0000259" key="6">
    <source>
        <dbReference type="Pfam" id="PF13649"/>
    </source>
</evidence>
<dbReference type="InterPro" id="IPR051052">
    <property type="entry name" value="Diverse_substrate_MTase"/>
</dbReference>
<feature type="compositionally biased region" description="Basic and acidic residues" evidence="5">
    <location>
        <begin position="122"/>
        <end position="132"/>
    </location>
</feature>
<dbReference type="PANTHER" id="PTHR44942:SF4">
    <property type="entry name" value="METHYLTRANSFERASE TYPE 11 DOMAIN-CONTAINING PROTEIN"/>
    <property type="match status" value="1"/>
</dbReference>
<dbReference type="Proteomes" id="UP000326877">
    <property type="component" value="Unassembled WGS sequence"/>
</dbReference>
<dbReference type="Pfam" id="PF13649">
    <property type="entry name" value="Methyltransf_25"/>
    <property type="match status" value="1"/>
</dbReference>
<comment type="pathway">
    <text evidence="1">Secondary metabolite biosynthesis.</text>
</comment>
<dbReference type="GO" id="GO:0008168">
    <property type="term" value="F:methyltransferase activity"/>
    <property type="evidence" value="ECO:0007669"/>
    <property type="project" value="UniProtKB-KW"/>
</dbReference>
<dbReference type="GO" id="GO:0032259">
    <property type="term" value="P:methylation"/>
    <property type="evidence" value="ECO:0007669"/>
    <property type="project" value="UniProtKB-KW"/>
</dbReference>
<dbReference type="CDD" id="cd02440">
    <property type="entry name" value="AdoMet_MTases"/>
    <property type="match status" value="1"/>
</dbReference>
<reference evidence="7" key="1">
    <citation type="submission" date="2019-04" db="EMBL/GenBank/DDBJ databases">
        <title>Friends and foes A comparative genomics studyof 23 Aspergillus species from section Flavi.</title>
        <authorList>
            <consortium name="DOE Joint Genome Institute"/>
            <person name="Kjaerbolling I."/>
            <person name="Vesth T."/>
            <person name="Frisvad J.C."/>
            <person name="Nybo J.L."/>
            <person name="Theobald S."/>
            <person name="Kildgaard S."/>
            <person name="Isbrandt T."/>
            <person name="Kuo A."/>
            <person name="Sato A."/>
            <person name="Lyhne E.K."/>
            <person name="Kogle M.E."/>
            <person name="Wiebenga A."/>
            <person name="Kun R.S."/>
            <person name="Lubbers R.J."/>
            <person name="Makela M.R."/>
            <person name="Barry K."/>
            <person name="Chovatia M."/>
            <person name="Clum A."/>
            <person name="Daum C."/>
            <person name="Haridas S."/>
            <person name="He G."/>
            <person name="LaButti K."/>
            <person name="Lipzen A."/>
            <person name="Mondo S."/>
            <person name="Riley R."/>
            <person name="Salamov A."/>
            <person name="Simmons B.A."/>
            <person name="Magnuson J.K."/>
            <person name="Henrissat B."/>
            <person name="Mortensen U.H."/>
            <person name="Larsen T.O."/>
            <person name="Devries R.P."/>
            <person name="Grigoriev I.V."/>
            <person name="Machida M."/>
            <person name="Baker S.E."/>
            <person name="Andersen M.R."/>
        </authorList>
    </citation>
    <scope>NUCLEOTIDE SEQUENCE [LARGE SCALE GENOMIC DNA]</scope>
    <source>
        <strain evidence="7">IBT 14317</strain>
    </source>
</reference>
<evidence type="ECO:0000256" key="2">
    <source>
        <dbReference type="ARBA" id="ARBA00022603"/>
    </source>
</evidence>
<dbReference type="InterPro" id="IPR029063">
    <property type="entry name" value="SAM-dependent_MTases_sf"/>
</dbReference>
<keyword evidence="2" id="KW-0489">Methyltransferase</keyword>
<evidence type="ECO:0000256" key="5">
    <source>
        <dbReference type="SAM" id="MobiDB-lite"/>
    </source>
</evidence>
<dbReference type="InterPro" id="IPR041698">
    <property type="entry name" value="Methyltransf_25"/>
</dbReference>
<dbReference type="AlphaFoldDB" id="A0A5N7C280"/>
<dbReference type="EMBL" id="ML735281">
    <property type="protein sequence ID" value="KAE8388196.1"/>
    <property type="molecule type" value="Genomic_DNA"/>
</dbReference>
<feature type="region of interest" description="Disordered" evidence="5">
    <location>
        <begin position="115"/>
        <end position="134"/>
    </location>
</feature>
<dbReference type="OrthoDB" id="10027013at2759"/>
<protein>
    <recommendedName>
        <fullName evidence="6">Methyltransferase domain-containing protein</fullName>
    </recommendedName>
</protein>
<dbReference type="Gene3D" id="3.40.50.150">
    <property type="entry name" value="Vaccinia Virus protein VP39"/>
    <property type="match status" value="1"/>
</dbReference>
<sequence length="162" mass="17463">MASFLSKSFAHKGYAAFRPTYAAELYRTVLAYHEGFSDSRRSLSVDLGTGHGLVTRELSPHFHRVIGTDPSAGMVSQARELSPQPGRGIVQDKLRAVEPPLTEWAETQRVEYEPATAGVKRGQGEDDTRSDGGVHPYLELVPPVAAAVPQCASTGTLWGRGG</sequence>
<feature type="domain" description="Methyltransferase" evidence="6">
    <location>
        <begin position="45"/>
        <end position="84"/>
    </location>
</feature>
<keyword evidence="4" id="KW-0949">S-adenosyl-L-methionine</keyword>
<evidence type="ECO:0000256" key="3">
    <source>
        <dbReference type="ARBA" id="ARBA00022679"/>
    </source>
</evidence>
<organism evidence="7">
    <name type="scientific">Petromyces alliaceus</name>
    <name type="common">Aspergillus alliaceus</name>
    <dbReference type="NCBI Taxonomy" id="209559"/>
    <lineage>
        <taxon>Eukaryota</taxon>
        <taxon>Fungi</taxon>
        <taxon>Dikarya</taxon>
        <taxon>Ascomycota</taxon>
        <taxon>Pezizomycotina</taxon>
        <taxon>Eurotiomycetes</taxon>
        <taxon>Eurotiomycetidae</taxon>
        <taxon>Eurotiales</taxon>
        <taxon>Aspergillaceae</taxon>
        <taxon>Aspergillus</taxon>
        <taxon>Aspergillus subgen. Circumdati</taxon>
    </lineage>
</organism>
<accession>A0A5N7C280</accession>
<keyword evidence="3" id="KW-0808">Transferase</keyword>
<proteinExistence type="predicted"/>